<dbReference type="InterPro" id="IPR010102">
    <property type="entry name" value="Succ_semiAld_DH"/>
</dbReference>
<dbReference type="AlphaFoldDB" id="A0A6A5YCU3"/>
<comment type="catalytic activity">
    <reaction evidence="5 8">
        <text>succinate semialdehyde + NAD(+) + H2O = succinate + NADH + 2 H(+)</text>
        <dbReference type="Rhea" id="RHEA:13217"/>
        <dbReference type="ChEBI" id="CHEBI:15377"/>
        <dbReference type="ChEBI" id="CHEBI:15378"/>
        <dbReference type="ChEBI" id="CHEBI:30031"/>
        <dbReference type="ChEBI" id="CHEBI:57540"/>
        <dbReference type="ChEBI" id="CHEBI:57706"/>
        <dbReference type="ChEBI" id="CHEBI:57945"/>
        <dbReference type="EC" id="1.2.1.16"/>
    </reaction>
</comment>
<dbReference type="InterPro" id="IPR016161">
    <property type="entry name" value="Ald_DH/histidinol_DH"/>
</dbReference>
<evidence type="ECO:0000256" key="6">
    <source>
        <dbReference type="PROSITE-ProRule" id="PRU10007"/>
    </source>
</evidence>
<keyword evidence="3 7" id="KW-0560">Oxidoreductase</keyword>
<dbReference type="GO" id="GO:0005737">
    <property type="term" value="C:cytoplasm"/>
    <property type="evidence" value="ECO:0007669"/>
    <property type="project" value="TreeGrafter"/>
</dbReference>
<dbReference type="GeneID" id="54288202"/>
<dbReference type="SUPFAM" id="SSF53720">
    <property type="entry name" value="ALDH-like"/>
    <property type="match status" value="1"/>
</dbReference>
<evidence type="ECO:0000313" key="11">
    <source>
        <dbReference type="Proteomes" id="UP000799778"/>
    </source>
</evidence>
<feature type="active site" evidence="6">
    <location>
        <position position="261"/>
    </location>
</feature>
<comment type="pathway">
    <text evidence="1 8">Amino-acid degradation; 4-aminobutanoate degradation.</text>
</comment>
<keyword evidence="11" id="KW-1185">Reference proteome</keyword>
<dbReference type="InterPro" id="IPR016162">
    <property type="entry name" value="Ald_DH_N"/>
</dbReference>
<dbReference type="FunFam" id="3.40.605.10:FF:000026">
    <property type="entry name" value="Aldehyde dehydrogenase, putative"/>
    <property type="match status" value="1"/>
</dbReference>
<dbReference type="PANTHER" id="PTHR43353">
    <property type="entry name" value="SUCCINATE-SEMIALDEHYDE DEHYDROGENASE, MITOCHONDRIAL"/>
    <property type="match status" value="1"/>
</dbReference>
<dbReference type="CDD" id="cd07103">
    <property type="entry name" value="ALDH_F5_SSADH_GabD"/>
    <property type="match status" value="1"/>
</dbReference>
<dbReference type="PROSITE" id="PS00687">
    <property type="entry name" value="ALDEHYDE_DEHYDR_GLU"/>
    <property type="match status" value="1"/>
</dbReference>
<evidence type="ECO:0000256" key="1">
    <source>
        <dbReference type="ARBA" id="ARBA00005176"/>
    </source>
</evidence>
<dbReference type="Proteomes" id="UP000799778">
    <property type="component" value="Unassembled WGS sequence"/>
</dbReference>
<dbReference type="PANTHER" id="PTHR43353:SF5">
    <property type="entry name" value="SUCCINATE-SEMIALDEHYDE DEHYDROGENASE, MITOCHONDRIAL"/>
    <property type="match status" value="1"/>
</dbReference>
<dbReference type="GO" id="GO:0004030">
    <property type="term" value="F:aldehyde dehydrogenase [NAD(P)+] activity"/>
    <property type="evidence" value="ECO:0007669"/>
    <property type="project" value="UniProtKB-ARBA"/>
</dbReference>
<evidence type="ECO:0000256" key="8">
    <source>
        <dbReference type="RuleBase" id="RU365091"/>
    </source>
</evidence>
<dbReference type="UniPathway" id="UPA00733"/>
<dbReference type="GO" id="GO:0004777">
    <property type="term" value="F:succinate-semialdehyde dehydrogenase (NAD+) activity"/>
    <property type="evidence" value="ECO:0007669"/>
    <property type="project" value="UniProtKB-UniRule"/>
</dbReference>
<dbReference type="Gene3D" id="3.40.309.10">
    <property type="entry name" value="Aldehyde Dehydrogenase, Chain A, domain 2"/>
    <property type="match status" value="1"/>
</dbReference>
<proteinExistence type="inferred from homology"/>
<comment type="catalytic activity">
    <reaction evidence="4 8">
        <text>succinate semialdehyde + NADP(+) + H2O = succinate + NADPH + 2 H(+)</text>
        <dbReference type="Rhea" id="RHEA:13213"/>
        <dbReference type="ChEBI" id="CHEBI:15377"/>
        <dbReference type="ChEBI" id="CHEBI:15378"/>
        <dbReference type="ChEBI" id="CHEBI:30031"/>
        <dbReference type="ChEBI" id="CHEBI:57706"/>
        <dbReference type="ChEBI" id="CHEBI:57783"/>
        <dbReference type="ChEBI" id="CHEBI:58349"/>
        <dbReference type="EC" id="1.2.1.16"/>
    </reaction>
</comment>
<dbReference type="FunFam" id="3.40.309.10:FF:000004">
    <property type="entry name" value="Succinate-semialdehyde dehydrogenase I"/>
    <property type="match status" value="1"/>
</dbReference>
<evidence type="ECO:0000313" key="10">
    <source>
        <dbReference type="EMBL" id="KAF2022414.1"/>
    </source>
</evidence>
<evidence type="ECO:0000256" key="7">
    <source>
        <dbReference type="RuleBase" id="RU003345"/>
    </source>
</evidence>
<evidence type="ECO:0000256" key="2">
    <source>
        <dbReference type="ARBA" id="ARBA00009986"/>
    </source>
</evidence>
<dbReference type="Pfam" id="PF00171">
    <property type="entry name" value="Aldedh"/>
    <property type="match status" value="1"/>
</dbReference>
<organism evidence="10 11">
    <name type="scientific">Aaosphaeria arxii CBS 175.79</name>
    <dbReference type="NCBI Taxonomy" id="1450172"/>
    <lineage>
        <taxon>Eukaryota</taxon>
        <taxon>Fungi</taxon>
        <taxon>Dikarya</taxon>
        <taxon>Ascomycota</taxon>
        <taxon>Pezizomycotina</taxon>
        <taxon>Dothideomycetes</taxon>
        <taxon>Pleosporomycetidae</taxon>
        <taxon>Pleosporales</taxon>
        <taxon>Pleosporales incertae sedis</taxon>
        <taxon>Aaosphaeria</taxon>
    </lineage>
</organism>
<dbReference type="InterPro" id="IPR016160">
    <property type="entry name" value="Ald_DH_CS_CYS"/>
</dbReference>
<dbReference type="OrthoDB" id="310895at2759"/>
<dbReference type="GO" id="GO:0046394">
    <property type="term" value="P:carboxylic acid biosynthetic process"/>
    <property type="evidence" value="ECO:0007669"/>
    <property type="project" value="UniProtKB-ARBA"/>
</dbReference>
<feature type="domain" description="Aldehyde dehydrogenase" evidence="9">
    <location>
        <begin position="23"/>
        <end position="485"/>
    </location>
</feature>
<dbReference type="InterPro" id="IPR016163">
    <property type="entry name" value="Ald_DH_C"/>
</dbReference>
<dbReference type="NCBIfam" id="TIGR01780">
    <property type="entry name" value="SSADH"/>
    <property type="match status" value="1"/>
</dbReference>
<evidence type="ECO:0000256" key="3">
    <source>
        <dbReference type="ARBA" id="ARBA00023002"/>
    </source>
</evidence>
<accession>A0A6A5YCU3</accession>
<sequence>MESIMKLSDESLFKCKGYIDGRWEDAKSGETFEVSDPATGTVVAACPDMNNLDVVLAIEAAKRAQVLFGKSSAYSRSKMLQDWAGLMLANKEDLARIVTVENGKPLAEARGEIAYAAAFLTWFAEEAIRIQGETVRTNVDSHRVVTVREPVGVCGLITPWNFPAAMITRKAGPAIAAGCTTVVKAPGETPLTALALAELAERAGIPGGVFNVVTTLKYTPEVGRTITTSPIVRKISFTGSTTVGRLLCEQSSSTIKKMSLELGGLAPFIVFDDADIEAAVAGAVVSKFRASGQTCVCANTMFVHRSVYDRFAKGLIEVVKTFKVGNGLHSDTTHGPLIHQKAVSKVSEHVQDALEKGATVVVGGNVLPELGPTFFEPTVILNATLDMKFTQEEIFGPLAGIVSFETEEEVLAAVNRSEYGLAAYFYSRDISRCWRVAERLDVGMVGVNSGIVSNPASPFGGVKQSGYGREGSKQGIDEYTTVKSITFTV</sequence>
<evidence type="ECO:0000256" key="5">
    <source>
        <dbReference type="ARBA" id="ARBA00052698"/>
    </source>
</evidence>
<dbReference type="PROSITE" id="PS00070">
    <property type="entry name" value="ALDEHYDE_DEHYDR_CYS"/>
    <property type="match status" value="1"/>
</dbReference>
<dbReference type="EMBL" id="ML978066">
    <property type="protein sequence ID" value="KAF2022414.1"/>
    <property type="molecule type" value="Genomic_DNA"/>
</dbReference>
<comment type="similarity">
    <text evidence="2 7">Belongs to the aldehyde dehydrogenase family.</text>
</comment>
<evidence type="ECO:0000259" key="9">
    <source>
        <dbReference type="Pfam" id="PF00171"/>
    </source>
</evidence>
<reference evidence="10" key="1">
    <citation type="journal article" date="2020" name="Stud. Mycol.">
        <title>101 Dothideomycetes genomes: a test case for predicting lifestyles and emergence of pathogens.</title>
        <authorList>
            <person name="Haridas S."/>
            <person name="Albert R."/>
            <person name="Binder M."/>
            <person name="Bloem J."/>
            <person name="Labutti K."/>
            <person name="Salamov A."/>
            <person name="Andreopoulos B."/>
            <person name="Baker S."/>
            <person name="Barry K."/>
            <person name="Bills G."/>
            <person name="Bluhm B."/>
            <person name="Cannon C."/>
            <person name="Castanera R."/>
            <person name="Culley D."/>
            <person name="Daum C."/>
            <person name="Ezra D."/>
            <person name="Gonzalez J."/>
            <person name="Henrissat B."/>
            <person name="Kuo A."/>
            <person name="Liang C."/>
            <person name="Lipzen A."/>
            <person name="Lutzoni F."/>
            <person name="Magnuson J."/>
            <person name="Mondo S."/>
            <person name="Nolan M."/>
            <person name="Ohm R."/>
            <person name="Pangilinan J."/>
            <person name="Park H.-J."/>
            <person name="Ramirez L."/>
            <person name="Alfaro M."/>
            <person name="Sun H."/>
            <person name="Tritt A."/>
            <person name="Yoshinaga Y."/>
            <person name="Zwiers L.-H."/>
            <person name="Turgeon B."/>
            <person name="Goodwin S."/>
            <person name="Spatafora J."/>
            <person name="Crous P."/>
            <person name="Grigoriev I."/>
        </authorList>
    </citation>
    <scope>NUCLEOTIDE SEQUENCE</scope>
    <source>
        <strain evidence="10">CBS 175.79</strain>
    </source>
</reference>
<dbReference type="Gene3D" id="3.40.605.10">
    <property type="entry name" value="Aldehyde Dehydrogenase, Chain A, domain 1"/>
    <property type="match status" value="1"/>
</dbReference>
<protein>
    <recommendedName>
        <fullName evidence="8">Succinate-semialdehyde dehydrogenase</fullName>
        <ecNumber evidence="8">1.2.1.16</ecNumber>
    </recommendedName>
</protein>
<dbReference type="InterPro" id="IPR015590">
    <property type="entry name" value="Aldehyde_DH_dom"/>
</dbReference>
<name>A0A6A5YCU3_9PLEO</name>
<dbReference type="FunFam" id="3.40.605.10:FF:000005">
    <property type="entry name" value="Succinate-semialdehyde dehydrogenase I"/>
    <property type="match status" value="1"/>
</dbReference>
<dbReference type="EC" id="1.2.1.16" evidence="8"/>
<dbReference type="InterPro" id="IPR029510">
    <property type="entry name" value="Ald_DH_CS_GLU"/>
</dbReference>
<dbReference type="GO" id="GO:0009450">
    <property type="term" value="P:gamma-aminobutyric acid catabolic process"/>
    <property type="evidence" value="ECO:0007669"/>
    <property type="project" value="UniProtKB-UniPathway"/>
</dbReference>
<evidence type="ECO:0000256" key="4">
    <source>
        <dbReference type="ARBA" id="ARBA00050387"/>
    </source>
</evidence>
<dbReference type="InterPro" id="IPR050740">
    <property type="entry name" value="Aldehyde_DH_Superfamily"/>
</dbReference>
<gene>
    <name evidence="10" type="ORF">BU24DRAFT_447188</name>
</gene>
<dbReference type="RefSeq" id="XP_033390753.1">
    <property type="nucleotide sequence ID" value="XM_033530805.1"/>
</dbReference>